<dbReference type="PANTHER" id="PTHR47099:SF1">
    <property type="entry name" value="METHYLCOBAMIDE:COM METHYLTRANSFERASE MTBA"/>
    <property type="match status" value="1"/>
</dbReference>
<name>A0ABT1Y1B0_9FIRM</name>
<accession>A0ABT1Y1B0</accession>
<dbReference type="Gene3D" id="3.20.20.210">
    <property type="match status" value="1"/>
</dbReference>
<dbReference type="InterPro" id="IPR000257">
    <property type="entry name" value="Uroporphyrinogen_deCOase"/>
</dbReference>
<dbReference type="SUPFAM" id="SSF51726">
    <property type="entry name" value="UROD/MetE-like"/>
    <property type="match status" value="1"/>
</dbReference>
<evidence type="ECO:0000313" key="3">
    <source>
        <dbReference type="Proteomes" id="UP001524944"/>
    </source>
</evidence>
<dbReference type="InterPro" id="IPR038071">
    <property type="entry name" value="UROD/MetE-like_sf"/>
</dbReference>
<gene>
    <name evidence="2" type="ORF">NVS47_03675</name>
</gene>
<feature type="domain" description="Uroporphyrinogen decarboxylase (URO-D)" evidence="1">
    <location>
        <begin position="6"/>
        <end position="333"/>
    </location>
</feature>
<sequence>MTLTGKEMIYKVLQHEEVPRPGWIPFAGVHAGFLKGYDATEVYTDANKLFDSLMEVNKVYSPDGQVLLFDLQLEAEILGCTVRFEKNGPPCVMDSPLADTDEIPTKMISKEDGRLPLVIDVTRRIKKEIGDTTALYGLFCGPFTLASHLRGTKLFRDLKKNPDYVEKIMAYCTEISLQMAQLYLDEGVDVIVPVDPVVSQISPPVFSKFLSGPYKRIFDYIREKGAFSSFFVCGNATHIIELMCQTGPDSLSIDENVNLPEAKKITDKYNIVMGGNIPLTTIMLFGNQQDNIKATIDLIDSIDVNNKNLIIAPGCDMPYATPIENTIAVSHAVLHTDKARELVANYELSDIDVEVELPDYENLKKPMIEAFLLDPTACAACTYMWAVAEDAQKHFGDKIDVVEYRYNNLEDIARTKKMAVAQLPSLYLNGKLLYSSIIPNLDELIVQIEEAM</sequence>
<evidence type="ECO:0000313" key="2">
    <source>
        <dbReference type="EMBL" id="MCR6544620.1"/>
    </source>
</evidence>
<dbReference type="Gene3D" id="3.40.30.10">
    <property type="entry name" value="Glutaredoxin"/>
    <property type="match status" value="1"/>
</dbReference>
<comment type="caution">
    <text evidence="2">The sequence shown here is derived from an EMBL/GenBank/DDBJ whole genome shotgun (WGS) entry which is preliminary data.</text>
</comment>
<keyword evidence="3" id="KW-1185">Reference proteome</keyword>
<organism evidence="2 3">
    <name type="scientific">Dehalobacterium formicoaceticum</name>
    <dbReference type="NCBI Taxonomy" id="51515"/>
    <lineage>
        <taxon>Bacteria</taxon>
        <taxon>Bacillati</taxon>
        <taxon>Bacillota</taxon>
        <taxon>Clostridia</taxon>
        <taxon>Eubacteriales</taxon>
        <taxon>Peptococcaceae</taxon>
        <taxon>Dehalobacterium</taxon>
    </lineage>
</organism>
<protein>
    <submittedName>
        <fullName evidence="2">Uroporphyrinogen decarboxylase family protein</fullName>
    </submittedName>
</protein>
<dbReference type="InterPro" id="IPR052024">
    <property type="entry name" value="Methanogen_methyltrans"/>
</dbReference>
<proteinExistence type="predicted"/>
<dbReference type="Pfam" id="PF01208">
    <property type="entry name" value="URO-D"/>
    <property type="match status" value="1"/>
</dbReference>
<dbReference type="RefSeq" id="WP_089610104.1">
    <property type="nucleotide sequence ID" value="NZ_CP022121.1"/>
</dbReference>
<dbReference type="Proteomes" id="UP001524944">
    <property type="component" value="Unassembled WGS sequence"/>
</dbReference>
<dbReference type="CDD" id="cd03465">
    <property type="entry name" value="URO-D_like"/>
    <property type="match status" value="1"/>
</dbReference>
<dbReference type="EMBL" id="JANPWE010000001">
    <property type="protein sequence ID" value="MCR6544620.1"/>
    <property type="molecule type" value="Genomic_DNA"/>
</dbReference>
<evidence type="ECO:0000259" key="1">
    <source>
        <dbReference type="Pfam" id="PF01208"/>
    </source>
</evidence>
<reference evidence="2 3" key="1">
    <citation type="submission" date="2022-08" db="EMBL/GenBank/DDBJ databases">
        <title>Proteogenomics of the novel Dehalobacterium formicoaceticum strain EZ94 highlights a key role of methyltransferases during anaerobic dichloromethane degradation.</title>
        <authorList>
            <person name="Wasmund K."/>
        </authorList>
    </citation>
    <scope>NUCLEOTIDE SEQUENCE [LARGE SCALE GENOMIC DNA]</scope>
    <source>
        <strain evidence="2 3">EZ94</strain>
    </source>
</reference>
<dbReference type="PANTHER" id="PTHR47099">
    <property type="entry name" value="METHYLCOBAMIDE:COM METHYLTRANSFERASE MTBA"/>
    <property type="match status" value="1"/>
</dbReference>